<sequence>MNGKRRITFTFEGKEVYGYEGEPIAVALWRAGIRNLGSSMKLSQARGMYCGAGWCQSCLVQVDGRRNVRSCLEPVRPGIQVKRGVQHDPI</sequence>
<evidence type="ECO:0008006" key="4">
    <source>
        <dbReference type="Google" id="ProtNLM"/>
    </source>
</evidence>
<dbReference type="GO" id="GO:0051536">
    <property type="term" value="F:iron-sulfur cluster binding"/>
    <property type="evidence" value="ECO:0007669"/>
    <property type="project" value="InterPro"/>
</dbReference>
<name>A0A1Y3PJT9_9BACI</name>
<evidence type="ECO:0000256" key="1">
    <source>
        <dbReference type="ARBA" id="ARBA00023002"/>
    </source>
</evidence>
<dbReference type="AlphaFoldDB" id="A0A1Y3PJT9"/>
<proteinExistence type="predicted"/>
<comment type="caution">
    <text evidence="2">The sequence shown here is derived from an EMBL/GenBank/DDBJ whole genome shotgun (WGS) entry which is preliminary data.</text>
</comment>
<accession>A0A1Y3PJT9</accession>
<dbReference type="SUPFAM" id="SSF54292">
    <property type="entry name" value="2Fe-2S ferredoxin-like"/>
    <property type="match status" value="1"/>
</dbReference>
<dbReference type="GO" id="GO:0016491">
    <property type="term" value="F:oxidoreductase activity"/>
    <property type="evidence" value="ECO:0007669"/>
    <property type="project" value="UniProtKB-KW"/>
</dbReference>
<dbReference type="EMBL" id="LZRT01000072">
    <property type="protein sequence ID" value="OUM87655.1"/>
    <property type="molecule type" value="Genomic_DNA"/>
</dbReference>
<dbReference type="Proteomes" id="UP000196475">
    <property type="component" value="Unassembled WGS sequence"/>
</dbReference>
<gene>
    <name evidence="2" type="ORF">BAA01_05045</name>
</gene>
<keyword evidence="1" id="KW-0560">Oxidoreductase</keyword>
<organism evidence="2 3">
    <name type="scientific">Bacillus thermozeamaize</name>
    <dbReference type="NCBI Taxonomy" id="230954"/>
    <lineage>
        <taxon>Bacteria</taxon>
        <taxon>Bacillati</taxon>
        <taxon>Bacillota</taxon>
        <taxon>Bacilli</taxon>
        <taxon>Bacillales</taxon>
        <taxon>Bacillaceae</taxon>
        <taxon>Bacillus</taxon>
    </lineage>
</organism>
<dbReference type="Gene3D" id="3.10.20.440">
    <property type="entry name" value="2Fe-2S iron-sulphur cluster binding domain, sarcosine oxidase, alpha subunit, N-terminal domain"/>
    <property type="match status" value="1"/>
</dbReference>
<dbReference type="Pfam" id="PF13510">
    <property type="entry name" value="Fer2_4"/>
    <property type="match status" value="1"/>
</dbReference>
<protein>
    <recommendedName>
        <fullName evidence="4">(2Fe-2S)-binding protein</fullName>
    </recommendedName>
</protein>
<reference evidence="3" key="1">
    <citation type="submission" date="2016-06" db="EMBL/GenBank/DDBJ databases">
        <authorList>
            <person name="Nascimento L."/>
            <person name="Pereira R.V."/>
            <person name="Martins L.F."/>
            <person name="Quaggio R.B."/>
            <person name="Silva A.M."/>
            <person name="Setubal J.C."/>
        </authorList>
    </citation>
    <scope>NUCLEOTIDE SEQUENCE [LARGE SCALE GENOMIC DNA]</scope>
</reference>
<dbReference type="InterPro" id="IPR042204">
    <property type="entry name" value="2Fe-2S-bd_N"/>
</dbReference>
<dbReference type="InterPro" id="IPR036010">
    <property type="entry name" value="2Fe-2S_ferredoxin-like_sf"/>
</dbReference>
<evidence type="ECO:0000313" key="2">
    <source>
        <dbReference type="EMBL" id="OUM87655.1"/>
    </source>
</evidence>
<evidence type="ECO:0000313" key="3">
    <source>
        <dbReference type="Proteomes" id="UP000196475"/>
    </source>
</evidence>